<dbReference type="AlphaFoldDB" id="A0A0C9XC75"/>
<proteinExistence type="predicted"/>
<keyword evidence="2" id="KW-1185">Reference proteome</keyword>
<reference evidence="2" key="2">
    <citation type="submission" date="2015-01" db="EMBL/GenBank/DDBJ databases">
        <title>Evolutionary Origins and Diversification of the Mycorrhizal Mutualists.</title>
        <authorList>
            <consortium name="DOE Joint Genome Institute"/>
            <consortium name="Mycorrhizal Genomics Consortium"/>
            <person name="Kohler A."/>
            <person name="Kuo A."/>
            <person name="Nagy L.G."/>
            <person name="Floudas D."/>
            <person name="Copeland A."/>
            <person name="Barry K.W."/>
            <person name="Cichocki N."/>
            <person name="Veneault-Fourrey C."/>
            <person name="LaButti K."/>
            <person name="Lindquist E.A."/>
            <person name="Lipzen A."/>
            <person name="Lundell T."/>
            <person name="Morin E."/>
            <person name="Murat C."/>
            <person name="Riley R."/>
            <person name="Ohm R."/>
            <person name="Sun H."/>
            <person name="Tunlid A."/>
            <person name="Henrissat B."/>
            <person name="Grigoriev I.V."/>
            <person name="Hibbett D.S."/>
            <person name="Martin F."/>
        </authorList>
    </citation>
    <scope>NUCLEOTIDE SEQUENCE [LARGE SCALE GENOMIC DNA]</scope>
    <source>
        <strain evidence="2">LaAM-08-1</strain>
    </source>
</reference>
<reference evidence="1 2" key="1">
    <citation type="submission" date="2014-04" db="EMBL/GenBank/DDBJ databases">
        <authorList>
            <consortium name="DOE Joint Genome Institute"/>
            <person name="Kuo A."/>
            <person name="Kohler A."/>
            <person name="Nagy L.G."/>
            <person name="Floudas D."/>
            <person name="Copeland A."/>
            <person name="Barry K.W."/>
            <person name="Cichocki N."/>
            <person name="Veneault-Fourrey C."/>
            <person name="LaButti K."/>
            <person name="Lindquist E.A."/>
            <person name="Lipzen A."/>
            <person name="Lundell T."/>
            <person name="Morin E."/>
            <person name="Murat C."/>
            <person name="Sun H."/>
            <person name="Tunlid A."/>
            <person name="Henrissat B."/>
            <person name="Grigoriev I.V."/>
            <person name="Hibbett D.S."/>
            <person name="Martin F."/>
            <person name="Nordberg H.P."/>
            <person name="Cantor M.N."/>
            <person name="Hua S.X."/>
        </authorList>
    </citation>
    <scope>NUCLEOTIDE SEQUENCE [LARGE SCALE GENOMIC DNA]</scope>
    <source>
        <strain evidence="1 2">LaAM-08-1</strain>
    </source>
</reference>
<dbReference type="EMBL" id="KN838653">
    <property type="protein sequence ID" value="KIJ99113.1"/>
    <property type="molecule type" value="Genomic_DNA"/>
</dbReference>
<evidence type="ECO:0000313" key="1">
    <source>
        <dbReference type="EMBL" id="KIJ99113.1"/>
    </source>
</evidence>
<sequence>FRKLKERATTFVSWEKSPKKESAYPKREMYTTTKFMNRLQKTTKFKHRLQILPIDYKKLQKSDIDFKTLLIPITPACFSLQKFSSVRFFSLQKFVVSAFFITKVCNVRFLRVQKFVVSAFSHYKSLYCLLFHCKSL</sequence>
<gene>
    <name evidence="1" type="ORF">K443DRAFT_102718</name>
</gene>
<name>A0A0C9XC75_9AGAR</name>
<organism evidence="1 2">
    <name type="scientific">Laccaria amethystina LaAM-08-1</name>
    <dbReference type="NCBI Taxonomy" id="1095629"/>
    <lineage>
        <taxon>Eukaryota</taxon>
        <taxon>Fungi</taxon>
        <taxon>Dikarya</taxon>
        <taxon>Basidiomycota</taxon>
        <taxon>Agaricomycotina</taxon>
        <taxon>Agaricomycetes</taxon>
        <taxon>Agaricomycetidae</taxon>
        <taxon>Agaricales</taxon>
        <taxon>Agaricineae</taxon>
        <taxon>Hydnangiaceae</taxon>
        <taxon>Laccaria</taxon>
    </lineage>
</organism>
<feature type="non-terminal residue" evidence="1">
    <location>
        <position position="1"/>
    </location>
</feature>
<dbReference type="Proteomes" id="UP000054477">
    <property type="component" value="Unassembled WGS sequence"/>
</dbReference>
<accession>A0A0C9XC75</accession>
<evidence type="ECO:0000313" key="2">
    <source>
        <dbReference type="Proteomes" id="UP000054477"/>
    </source>
</evidence>
<dbReference type="HOGENOM" id="CLU_145554_0_0_1"/>
<protein>
    <submittedName>
        <fullName evidence="1">Uncharacterized protein</fullName>
    </submittedName>
</protein>